<evidence type="ECO:0000256" key="2">
    <source>
        <dbReference type="ARBA" id="ARBA00023315"/>
    </source>
</evidence>
<organism evidence="4 5">
    <name type="scientific">Sphingomonas edaphi</name>
    <dbReference type="NCBI Taxonomy" id="2315689"/>
    <lineage>
        <taxon>Bacteria</taxon>
        <taxon>Pseudomonadati</taxon>
        <taxon>Pseudomonadota</taxon>
        <taxon>Alphaproteobacteria</taxon>
        <taxon>Sphingomonadales</taxon>
        <taxon>Sphingomonadaceae</taxon>
        <taxon>Sphingomonas</taxon>
    </lineage>
</organism>
<accession>A0A418Q014</accession>
<dbReference type="NCBIfam" id="TIGR01575">
    <property type="entry name" value="rimI"/>
    <property type="match status" value="1"/>
</dbReference>
<dbReference type="PANTHER" id="PTHR43877">
    <property type="entry name" value="AMINOALKYLPHOSPHONATE N-ACETYLTRANSFERASE-RELATED-RELATED"/>
    <property type="match status" value="1"/>
</dbReference>
<keyword evidence="5" id="KW-1185">Reference proteome</keyword>
<dbReference type="InterPro" id="IPR016181">
    <property type="entry name" value="Acyl_CoA_acyltransferase"/>
</dbReference>
<dbReference type="PROSITE" id="PS51186">
    <property type="entry name" value="GNAT"/>
    <property type="match status" value="1"/>
</dbReference>
<dbReference type="PANTHER" id="PTHR43877:SF2">
    <property type="entry name" value="AMINOALKYLPHOSPHONATE N-ACETYLTRANSFERASE-RELATED"/>
    <property type="match status" value="1"/>
</dbReference>
<dbReference type="EMBL" id="QXTF01000002">
    <property type="protein sequence ID" value="RIX29308.1"/>
    <property type="molecule type" value="Genomic_DNA"/>
</dbReference>
<comment type="caution">
    <text evidence="4">The sequence shown here is derived from an EMBL/GenBank/DDBJ whole genome shotgun (WGS) entry which is preliminary data.</text>
</comment>
<sequence length="161" mass="17333">MATPAHRPPACRLRPGGVDDLDDVMRVMMAAFQPCFGEAWTRSQCAGILPMAGVTLTLAEDDDESALGFALARTIADEAELLLIAVNPSSQRRGVGQALLMHFIEQARQAGAETLHLEVRDNNPAIALYSAAGFRPAGRRRNYYSGADGTKHDAVTLKLVN</sequence>
<protein>
    <submittedName>
        <fullName evidence="4">Ribosomal-protein-alanine N-acetyltransferase</fullName>
    </submittedName>
</protein>
<dbReference type="AlphaFoldDB" id="A0A418Q014"/>
<dbReference type="GO" id="GO:0008080">
    <property type="term" value="F:N-acetyltransferase activity"/>
    <property type="evidence" value="ECO:0007669"/>
    <property type="project" value="InterPro"/>
</dbReference>
<evidence type="ECO:0000313" key="4">
    <source>
        <dbReference type="EMBL" id="RIX29308.1"/>
    </source>
</evidence>
<dbReference type="Pfam" id="PF00583">
    <property type="entry name" value="Acetyltransf_1"/>
    <property type="match status" value="1"/>
</dbReference>
<dbReference type="SUPFAM" id="SSF55729">
    <property type="entry name" value="Acyl-CoA N-acyltransferases (Nat)"/>
    <property type="match status" value="1"/>
</dbReference>
<evidence type="ECO:0000259" key="3">
    <source>
        <dbReference type="PROSITE" id="PS51186"/>
    </source>
</evidence>
<dbReference type="RefSeq" id="WP_119533197.1">
    <property type="nucleotide sequence ID" value="NZ_QXTF01000002.1"/>
</dbReference>
<dbReference type="InterPro" id="IPR006464">
    <property type="entry name" value="AcTrfase_RimI/Ard1"/>
</dbReference>
<dbReference type="Gene3D" id="3.40.630.30">
    <property type="match status" value="1"/>
</dbReference>
<evidence type="ECO:0000256" key="1">
    <source>
        <dbReference type="ARBA" id="ARBA00022679"/>
    </source>
</evidence>
<evidence type="ECO:0000313" key="5">
    <source>
        <dbReference type="Proteomes" id="UP000285023"/>
    </source>
</evidence>
<reference evidence="4 5" key="1">
    <citation type="submission" date="2018-09" db="EMBL/GenBank/DDBJ databases">
        <title>Sphingomonas sp. DAC4.</title>
        <authorList>
            <person name="Seo T."/>
        </authorList>
    </citation>
    <scope>NUCLEOTIDE SEQUENCE [LARGE SCALE GENOMIC DNA]</scope>
    <source>
        <strain evidence="4 5">DAC4</strain>
    </source>
</reference>
<keyword evidence="1 4" id="KW-0808">Transferase</keyword>
<dbReference type="Proteomes" id="UP000285023">
    <property type="component" value="Unassembled WGS sequence"/>
</dbReference>
<name>A0A418Q014_9SPHN</name>
<dbReference type="CDD" id="cd04301">
    <property type="entry name" value="NAT_SF"/>
    <property type="match status" value="1"/>
</dbReference>
<gene>
    <name evidence="4" type="primary">rimI</name>
    <name evidence="4" type="ORF">D3M59_08395</name>
</gene>
<dbReference type="InterPro" id="IPR000182">
    <property type="entry name" value="GNAT_dom"/>
</dbReference>
<keyword evidence="2" id="KW-0012">Acyltransferase</keyword>
<dbReference type="InterPro" id="IPR050832">
    <property type="entry name" value="Bact_Acetyltransf"/>
</dbReference>
<dbReference type="OrthoDB" id="9804026at2"/>
<proteinExistence type="predicted"/>
<feature type="domain" description="N-acetyltransferase" evidence="3">
    <location>
        <begin position="11"/>
        <end position="161"/>
    </location>
</feature>